<protein>
    <submittedName>
        <fullName evidence="1">Uncharacterized protein</fullName>
    </submittedName>
</protein>
<dbReference type="EMBL" id="MU003522">
    <property type="protein sequence ID" value="KAF2467046.1"/>
    <property type="molecule type" value="Genomic_DNA"/>
</dbReference>
<organism evidence="1 2">
    <name type="scientific">Lindgomyces ingoldianus</name>
    <dbReference type="NCBI Taxonomy" id="673940"/>
    <lineage>
        <taxon>Eukaryota</taxon>
        <taxon>Fungi</taxon>
        <taxon>Dikarya</taxon>
        <taxon>Ascomycota</taxon>
        <taxon>Pezizomycotina</taxon>
        <taxon>Dothideomycetes</taxon>
        <taxon>Pleosporomycetidae</taxon>
        <taxon>Pleosporales</taxon>
        <taxon>Lindgomycetaceae</taxon>
        <taxon>Lindgomyces</taxon>
    </lineage>
</organism>
<name>A0ACB6QLM4_9PLEO</name>
<sequence>MQRIINRAERATRTRIRRLDRLKAKERNLAEKQYRFQALQRENRWIRQELKTARQNLIEDWKLGPLRPNRAVGENKEKFGALEREQMGRPQLPNHMKFKEELLPFKPDDRVVVIRGPEKGKIGVIQRVNRDTNEVVVKDVNVSFVDGRAFDAFGNTPEARREAPLPLPFQDLKLVYKWENPRNGREEDIVVDSIRLEKRVEWDEDGNSREIVDPYTGKPRYDRYIAGTDIRIELTDEQMKKEEDPDYRSYECDTTIDIIEGPDSQTFNVPLVHPPMPYSVIDELRNKYGKTRTRHDPEFIEKIEAMERMEQEKKKLPEHMKTPMQVLREMKFAEKAAQPAPTLTPEMLERIGQIMKTKMPTPTLRKLQQEGKLREDNVA</sequence>
<gene>
    <name evidence="1" type="ORF">BDR25DRAFT_267852</name>
</gene>
<keyword evidence="2" id="KW-1185">Reference proteome</keyword>
<dbReference type="Proteomes" id="UP000799755">
    <property type="component" value="Unassembled WGS sequence"/>
</dbReference>
<accession>A0ACB6QLM4</accession>
<reference evidence="1" key="1">
    <citation type="journal article" date="2020" name="Stud. Mycol.">
        <title>101 Dothideomycetes genomes: a test case for predicting lifestyles and emergence of pathogens.</title>
        <authorList>
            <person name="Haridas S."/>
            <person name="Albert R."/>
            <person name="Binder M."/>
            <person name="Bloem J."/>
            <person name="Labutti K."/>
            <person name="Salamov A."/>
            <person name="Andreopoulos B."/>
            <person name="Baker S."/>
            <person name="Barry K."/>
            <person name="Bills G."/>
            <person name="Bluhm B."/>
            <person name="Cannon C."/>
            <person name="Castanera R."/>
            <person name="Culley D."/>
            <person name="Daum C."/>
            <person name="Ezra D."/>
            <person name="Gonzalez J."/>
            <person name="Henrissat B."/>
            <person name="Kuo A."/>
            <person name="Liang C."/>
            <person name="Lipzen A."/>
            <person name="Lutzoni F."/>
            <person name="Magnuson J."/>
            <person name="Mondo S."/>
            <person name="Nolan M."/>
            <person name="Ohm R."/>
            <person name="Pangilinan J."/>
            <person name="Park H.-J."/>
            <person name="Ramirez L."/>
            <person name="Alfaro M."/>
            <person name="Sun H."/>
            <person name="Tritt A."/>
            <person name="Yoshinaga Y."/>
            <person name="Zwiers L.-H."/>
            <person name="Turgeon B."/>
            <person name="Goodwin S."/>
            <person name="Spatafora J."/>
            <person name="Crous P."/>
            <person name="Grigoriev I."/>
        </authorList>
    </citation>
    <scope>NUCLEOTIDE SEQUENCE</scope>
    <source>
        <strain evidence="1">ATCC 200398</strain>
    </source>
</reference>
<proteinExistence type="predicted"/>
<evidence type="ECO:0000313" key="2">
    <source>
        <dbReference type="Proteomes" id="UP000799755"/>
    </source>
</evidence>
<evidence type="ECO:0000313" key="1">
    <source>
        <dbReference type="EMBL" id="KAF2467046.1"/>
    </source>
</evidence>
<comment type="caution">
    <text evidence="1">The sequence shown here is derived from an EMBL/GenBank/DDBJ whole genome shotgun (WGS) entry which is preliminary data.</text>
</comment>